<evidence type="ECO:0000256" key="5">
    <source>
        <dbReference type="ARBA" id="ARBA00023065"/>
    </source>
</evidence>
<organism evidence="11 12">
    <name type="scientific">Blyttiomyces helicus</name>
    <dbReference type="NCBI Taxonomy" id="388810"/>
    <lineage>
        <taxon>Eukaryota</taxon>
        <taxon>Fungi</taxon>
        <taxon>Fungi incertae sedis</taxon>
        <taxon>Chytridiomycota</taxon>
        <taxon>Chytridiomycota incertae sedis</taxon>
        <taxon>Chytridiomycetes</taxon>
        <taxon>Chytridiomycetes incertae sedis</taxon>
        <taxon>Blyttiomyces</taxon>
    </lineage>
</organism>
<feature type="domain" description="Potassium channel" evidence="10">
    <location>
        <begin position="102"/>
        <end position="172"/>
    </location>
</feature>
<dbReference type="GO" id="GO:0022841">
    <property type="term" value="F:potassium ion leak channel activity"/>
    <property type="evidence" value="ECO:0007669"/>
    <property type="project" value="TreeGrafter"/>
</dbReference>
<feature type="compositionally biased region" description="Basic and acidic residues" evidence="8">
    <location>
        <begin position="207"/>
        <end position="223"/>
    </location>
</feature>
<dbReference type="EMBL" id="KZ999964">
    <property type="protein sequence ID" value="RKO84566.1"/>
    <property type="molecule type" value="Genomic_DNA"/>
</dbReference>
<evidence type="ECO:0000256" key="6">
    <source>
        <dbReference type="ARBA" id="ARBA00023136"/>
    </source>
</evidence>
<evidence type="ECO:0000313" key="12">
    <source>
        <dbReference type="Proteomes" id="UP000269721"/>
    </source>
</evidence>
<evidence type="ECO:0000256" key="8">
    <source>
        <dbReference type="SAM" id="MobiDB-lite"/>
    </source>
</evidence>
<feature type="region of interest" description="Disordered" evidence="8">
    <location>
        <begin position="188"/>
        <end position="245"/>
    </location>
</feature>
<keyword evidence="2" id="KW-0813">Transport</keyword>
<evidence type="ECO:0000256" key="9">
    <source>
        <dbReference type="SAM" id="Phobius"/>
    </source>
</evidence>
<feature type="transmembrane region" description="Helical" evidence="9">
    <location>
        <begin position="97"/>
        <end position="115"/>
    </location>
</feature>
<keyword evidence="4 9" id="KW-1133">Transmembrane helix</keyword>
<dbReference type="Gene3D" id="1.10.287.70">
    <property type="match status" value="1"/>
</dbReference>
<keyword evidence="5" id="KW-0406">Ion transport</keyword>
<dbReference type="Proteomes" id="UP000269721">
    <property type="component" value="Unassembled WGS sequence"/>
</dbReference>
<evidence type="ECO:0000313" key="11">
    <source>
        <dbReference type="EMBL" id="RKO84566.1"/>
    </source>
</evidence>
<feature type="region of interest" description="Disordered" evidence="8">
    <location>
        <begin position="1"/>
        <end position="79"/>
    </location>
</feature>
<dbReference type="Pfam" id="PF07885">
    <property type="entry name" value="Ion_trans_2"/>
    <property type="match status" value="1"/>
</dbReference>
<dbReference type="PANTHER" id="PTHR11003:SF291">
    <property type="entry name" value="IP11374P"/>
    <property type="match status" value="1"/>
</dbReference>
<feature type="compositionally biased region" description="Pro residues" evidence="8">
    <location>
        <begin position="1"/>
        <end position="10"/>
    </location>
</feature>
<dbReference type="InterPro" id="IPR013099">
    <property type="entry name" value="K_chnl_dom"/>
</dbReference>
<dbReference type="GO" id="GO:0005886">
    <property type="term" value="C:plasma membrane"/>
    <property type="evidence" value="ECO:0007669"/>
    <property type="project" value="TreeGrafter"/>
</dbReference>
<evidence type="ECO:0000256" key="1">
    <source>
        <dbReference type="ARBA" id="ARBA00004141"/>
    </source>
</evidence>
<reference evidence="12" key="1">
    <citation type="journal article" date="2018" name="Nat. Microbiol.">
        <title>Leveraging single-cell genomics to expand the fungal tree of life.</title>
        <authorList>
            <person name="Ahrendt S.R."/>
            <person name="Quandt C.A."/>
            <person name="Ciobanu D."/>
            <person name="Clum A."/>
            <person name="Salamov A."/>
            <person name="Andreopoulos B."/>
            <person name="Cheng J.F."/>
            <person name="Woyke T."/>
            <person name="Pelin A."/>
            <person name="Henrissat B."/>
            <person name="Reynolds N.K."/>
            <person name="Benny G.L."/>
            <person name="Smith M.E."/>
            <person name="James T.Y."/>
            <person name="Grigoriev I.V."/>
        </authorList>
    </citation>
    <scope>NUCLEOTIDE SEQUENCE [LARGE SCALE GENOMIC DNA]</scope>
</reference>
<evidence type="ECO:0000256" key="4">
    <source>
        <dbReference type="ARBA" id="ARBA00022989"/>
    </source>
</evidence>
<feature type="compositionally biased region" description="Basic and acidic residues" evidence="8">
    <location>
        <begin position="30"/>
        <end position="43"/>
    </location>
</feature>
<gene>
    <name evidence="11" type="ORF">BDK51DRAFT_32888</name>
</gene>
<dbReference type="OrthoDB" id="297496at2759"/>
<keyword evidence="12" id="KW-1185">Reference proteome</keyword>
<dbReference type="GO" id="GO:0030322">
    <property type="term" value="P:stabilization of membrane potential"/>
    <property type="evidence" value="ECO:0007669"/>
    <property type="project" value="TreeGrafter"/>
</dbReference>
<evidence type="ECO:0000256" key="7">
    <source>
        <dbReference type="ARBA" id="ARBA00023303"/>
    </source>
</evidence>
<sequence>MPEPTSPLTPEPVTRTLTWDPEITSPPPHPDSDLRTRTLKWDVEANPQWTTSPVASSDHGLVAPSTQASQSTSDDTDSSAEIANAERIVLRNRRLKILATVVSGWLGSSWVFMLAEPDWTYSDAVYFSFVTTTTIGYGDLVLTRSWAFEFWYLYVFNGVTTFAYATSLIGDAWSSHLARVAAARHEKRVTRSPSKRVRAADPADGSEAAHESEDEVEHSHVRPEEDDGLDGEGDDRLGGADADED</sequence>
<protein>
    <recommendedName>
        <fullName evidence="10">Potassium channel domain-containing protein</fullName>
    </recommendedName>
</protein>
<name>A0A4P9W383_9FUNG</name>
<comment type="subcellular location">
    <subcellularLocation>
        <location evidence="1">Membrane</location>
        <topology evidence="1">Multi-pass membrane protein</topology>
    </subcellularLocation>
</comment>
<dbReference type="InterPro" id="IPR003280">
    <property type="entry name" value="2pore_dom_K_chnl"/>
</dbReference>
<evidence type="ECO:0000256" key="2">
    <source>
        <dbReference type="ARBA" id="ARBA00022448"/>
    </source>
</evidence>
<dbReference type="AlphaFoldDB" id="A0A4P9W383"/>
<accession>A0A4P9W383</accession>
<evidence type="ECO:0000259" key="10">
    <source>
        <dbReference type="Pfam" id="PF07885"/>
    </source>
</evidence>
<dbReference type="SUPFAM" id="SSF81324">
    <property type="entry name" value="Voltage-gated potassium channels"/>
    <property type="match status" value="1"/>
</dbReference>
<dbReference type="PANTHER" id="PTHR11003">
    <property type="entry name" value="POTASSIUM CHANNEL, SUBFAMILY K"/>
    <property type="match status" value="1"/>
</dbReference>
<keyword evidence="7" id="KW-0407">Ion channel</keyword>
<feature type="compositionally biased region" description="Basic residues" evidence="8">
    <location>
        <begin position="188"/>
        <end position="197"/>
    </location>
</feature>
<keyword evidence="3 9" id="KW-0812">Transmembrane</keyword>
<feature type="compositionally biased region" description="Acidic residues" evidence="8">
    <location>
        <begin position="224"/>
        <end position="233"/>
    </location>
</feature>
<feature type="transmembrane region" description="Helical" evidence="9">
    <location>
        <begin position="150"/>
        <end position="169"/>
    </location>
</feature>
<keyword evidence="6 9" id="KW-0472">Membrane</keyword>
<proteinExistence type="predicted"/>
<evidence type="ECO:0000256" key="3">
    <source>
        <dbReference type="ARBA" id="ARBA00022692"/>
    </source>
</evidence>
<dbReference type="GO" id="GO:0015271">
    <property type="term" value="F:outward rectifier potassium channel activity"/>
    <property type="evidence" value="ECO:0007669"/>
    <property type="project" value="TreeGrafter"/>
</dbReference>